<dbReference type="Proteomes" id="UP000069135">
    <property type="component" value="Chromosome"/>
</dbReference>
<feature type="domain" description="Band 7" evidence="3">
    <location>
        <begin position="26"/>
        <end position="183"/>
    </location>
</feature>
<dbReference type="KEGG" id="prf:PeribacterA2_0044"/>
<accession>A0A0S1SFQ7</accession>
<sequence length="257" mass="28439">MFLHSRISLPIYYYIAAAVVIILIILCIRQIDQYERGILFTMGKYSHMWNPGWHLLIPIFQSLTKVDVRIKAVDVPDQEAITKDNIPIRINAVIYFKVNDAAKAVIEVEDFFNAVSQLAQTTMRNAVGEVQLNQLLAEKAQVSENIKKVVDRVSDAWGIDVQSVELKDIILPDSLKRTIAKVAEAEREKQAVIISSEGEVASAANMAKAAAMLAASPGALHLRTLQSINDLSSDQSNTTVWMVPVEALKALEGLAKK</sequence>
<dbReference type="FunFam" id="3.30.479.30:FF:000004">
    <property type="entry name" value="Putative membrane protease family, stomatin"/>
    <property type="match status" value="1"/>
</dbReference>
<protein>
    <submittedName>
        <fullName evidence="4">Stomatin-like transmembrane protein</fullName>
    </submittedName>
</protein>
<accession>A0A0S1SMN2</accession>
<keyword evidence="2 4" id="KW-0812">Transmembrane</keyword>
<dbReference type="EMBL" id="CP013065">
    <property type="protein sequence ID" value="ALM12748.1"/>
    <property type="molecule type" value="Genomic_DNA"/>
</dbReference>
<dbReference type="PRINTS" id="PR00721">
    <property type="entry name" value="STOMATIN"/>
</dbReference>
<evidence type="ECO:0000313" key="4">
    <source>
        <dbReference type="EMBL" id="ALM12748.1"/>
    </source>
</evidence>
<accession>A0A0S1SPI1</accession>
<dbReference type="SUPFAM" id="SSF117892">
    <property type="entry name" value="Band 7/SPFH domain"/>
    <property type="match status" value="1"/>
</dbReference>
<reference evidence="4 5" key="2">
    <citation type="journal article" date="2016" name="PeerJ">
        <title>Analysis of five complete genome sequences for members of the class Peribacteria in the recently recognized Peregrinibacteria bacterial phylum.</title>
        <authorList>
            <person name="Anantharaman K."/>
            <person name="Brown C.T."/>
            <person name="Burstein D."/>
            <person name="Castelle C.J."/>
            <person name="Probst A.J."/>
            <person name="Thomas B.C."/>
            <person name="Williams K.H."/>
            <person name="Banfield J.F."/>
        </authorList>
    </citation>
    <scope>NUCLEOTIDE SEQUENCE [LARGE SCALE GENOMIC DNA]</scope>
    <source>
        <strain evidence="4">RIFOXYD1_FULL_PER-ii_59_16</strain>
    </source>
</reference>
<name>A0A0S1SPI1_9BACT</name>
<dbReference type="STRING" id="1735162.PeribacterB2_0044"/>
<dbReference type="InterPro" id="IPR001107">
    <property type="entry name" value="Band_7"/>
</dbReference>
<keyword evidence="2" id="KW-0472">Membrane</keyword>
<dbReference type="InterPro" id="IPR043202">
    <property type="entry name" value="Band-7_stomatin-like"/>
</dbReference>
<evidence type="ECO:0000313" key="5">
    <source>
        <dbReference type="Proteomes" id="UP000069135"/>
    </source>
</evidence>
<comment type="similarity">
    <text evidence="1">Belongs to the band 7/mec-2 family.</text>
</comment>
<gene>
    <name evidence="4" type="ORF">PeribacterD1_0044</name>
</gene>
<dbReference type="AlphaFoldDB" id="A0A0S1SPI1"/>
<dbReference type="InterPro" id="IPR001972">
    <property type="entry name" value="Stomatin_HflK_fam"/>
</dbReference>
<organism evidence="4 5">
    <name type="scientific">Candidatus Peribacter riflensis</name>
    <dbReference type="NCBI Taxonomy" id="1735162"/>
    <lineage>
        <taxon>Bacteria</taxon>
        <taxon>Candidatus Peregrinibacteriota</taxon>
        <taxon>Candidatus Peribacteria</taxon>
        <taxon>Candidatus Peribacterales</taxon>
        <taxon>Candidatus Peribacteraceae</taxon>
        <taxon>Candidatus Peribacter</taxon>
    </lineage>
</organism>
<dbReference type="GO" id="GO:0098552">
    <property type="term" value="C:side of membrane"/>
    <property type="evidence" value="ECO:0007669"/>
    <property type="project" value="UniProtKB-ARBA"/>
</dbReference>
<accession>A0A0S1STN5</accession>
<dbReference type="InterPro" id="IPR036013">
    <property type="entry name" value="Band_7/SPFH_dom_sf"/>
</dbReference>
<proteinExistence type="inferred from homology"/>
<evidence type="ECO:0000256" key="2">
    <source>
        <dbReference type="SAM" id="Phobius"/>
    </source>
</evidence>
<dbReference type="Gene3D" id="6.10.250.2090">
    <property type="match status" value="1"/>
</dbReference>
<dbReference type="SMART" id="SM00244">
    <property type="entry name" value="PHB"/>
    <property type="match status" value="1"/>
</dbReference>
<dbReference type="PANTHER" id="PTHR10264:SF19">
    <property type="entry name" value="AT06885P-RELATED"/>
    <property type="match status" value="1"/>
</dbReference>
<evidence type="ECO:0000259" key="3">
    <source>
        <dbReference type="SMART" id="SM00244"/>
    </source>
</evidence>
<dbReference type="Gene3D" id="3.30.479.30">
    <property type="entry name" value="Band 7 domain"/>
    <property type="match status" value="1"/>
</dbReference>
<keyword evidence="2" id="KW-1133">Transmembrane helix</keyword>
<accession>A0A0S1SJQ6</accession>
<dbReference type="PANTHER" id="PTHR10264">
    <property type="entry name" value="BAND 7 PROTEIN-RELATED"/>
    <property type="match status" value="1"/>
</dbReference>
<reference evidence="5" key="1">
    <citation type="submission" date="2015-10" db="EMBL/GenBank/DDBJ databases">
        <title>Analysis of five complete genome sequences for members of the class Peribacteria in the recently recognized Peregrinibacteria bacterial phylum.</title>
        <authorList>
            <person name="Anantharaman K."/>
            <person name="Brown C.T."/>
            <person name="Burstein D."/>
            <person name="Castelle C.J."/>
            <person name="Probst A.J."/>
            <person name="Thomas B.C."/>
            <person name="Williams K.H."/>
            <person name="Banfield J.F."/>
        </authorList>
    </citation>
    <scope>NUCLEOTIDE SEQUENCE [LARGE SCALE GENOMIC DNA]</scope>
</reference>
<dbReference type="GO" id="GO:0005886">
    <property type="term" value="C:plasma membrane"/>
    <property type="evidence" value="ECO:0007669"/>
    <property type="project" value="InterPro"/>
</dbReference>
<evidence type="ECO:0000256" key="1">
    <source>
        <dbReference type="ARBA" id="ARBA00008164"/>
    </source>
</evidence>
<dbReference type="Pfam" id="PF01145">
    <property type="entry name" value="Band_7"/>
    <property type="match status" value="1"/>
</dbReference>
<feature type="transmembrane region" description="Helical" evidence="2">
    <location>
        <begin position="12"/>
        <end position="28"/>
    </location>
</feature>